<keyword evidence="1" id="KW-0472">Membrane</keyword>
<evidence type="ECO:0000256" key="1">
    <source>
        <dbReference type="SAM" id="Phobius"/>
    </source>
</evidence>
<gene>
    <name evidence="2" type="ORF">DAPPUDRAFT_299857</name>
</gene>
<dbReference type="EMBL" id="GL732523">
    <property type="protein sequence ID" value="EFX90350.1"/>
    <property type="molecule type" value="Genomic_DNA"/>
</dbReference>
<dbReference type="KEGG" id="dpx:DAPPUDRAFT_299857"/>
<evidence type="ECO:0000313" key="2">
    <source>
        <dbReference type="EMBL" id="EFX90350.1"/>
    </source>
</evidence>
<reference evidence="2 3" key="1">
    <citation type="journal article" date="2011" name="Science">
        <title>The ecoresponsive genome of Daphnia pulex.</title>
        <authorList>
            <person name="Colbourne J.K."/>
            <person name="Pfrender M.E."/>
            <person name="Gilbert D."/>
            <person name="Thomas W.K."/>
            <person name="Tucker A."/>
            <person name="Oakley T.H."/>
            <person name="Tokishita S."/>
            <person name="Aerts A."/>
            <person name="Arnold G.J."/>
            <person name="Basu M.K."/>
            <person name="Bauer D.J."/>
            <person name="Caceres C.E."/>
            <person name="Carmel L."/>
            <person name="Casola C."/>
            <person name="Choi J.H."/>
            <person name="Detter J.C."/>
            <person name="Dong Q."/>
            <person name="Dusheyko S."/>
            <person name="Eads B.D."/>
            <person name="Frohlich T."/>
            <person name="Geiler-Samerotte K.A."/>
            <person name="Gerlach D."/>
            <person name="Hatcher P."/>
            <person name="Jogdeo S."/>
            <person name="Krijgsveld J."/>
            <person name="Kriventseva E.V."/>
            <person name="Kultz D."/>
            <person name="Laforsch C."/>
            <person name="Lindquist E."/>
            <person name="Lopez J."/>
            <person name="Manak J.R."/>
            <person name="Muller J."/>
            <person name="Pangilinan J."/>
            <person name="Patwardhan R.P."/>
            <person name="Pitluck S."/>
            <person name="Pritham E.J."/>
            <person name="Rechtsteiner A."/>
            <person name="Rho M."/>
            <person name="Rogozin I.B."/>
            <person name="Sakarya O."/>
            <person name="Salamov A."/>
            <person name="Schaack S."/>
            <person name="Shapiro H."/>
            <person name="Shiga Y."/>
            <person name="Skalitzky C."/>
            <person name="Smith Z."/>
            <person name="Souvorov A."/>
            <person name="Sung W."/>
            <person name="Tang Z."/>
            <person name="Tsuchiya D."/>
            <person name="Tu H."/>
            <person name="Vos H."/>
            <person name="Wang M."/>
            <person name="Wolf Y.I."/>
            <person name="Yamagata H."/>
            <person name="Yamada T."/>
            <person name="Ye Y."/>
            <person name="Shaw J.R."/>
            <person name="Andrews J."/>
            <person name="Crease T.J."/>
            <person name="Tang H."/>
            <person name="Lucas S.M."/>
            <person name="Robertson H.M."/>
            <person name="Bork P."/>
            <person name="Koonin E.V."/>
            <person name="Zdobnov E.M."/>
            <person name="Grigoriev I.V."/>
            <person name="Lynch M."/>
            <person name="Boore J.L."/>
        </authorList>
    </citation>
    <scope>NUCLEOTIDE SEQUENCE [LARGE SCALE GENOMIC DNA]</scope>
</reference>
<evidence type="ECO:0000313" key="3">
    <source>
        <dbReference type="Proteomes" id="UP000000305"/>
    </source>
</evidence>
<dbReference type="HOGENOM" id="CLU_2656946_0_0_1"/>
<sequence length="76" mass="7878">MCNACAAMCTCCGKLTKWIVIGLIIFVVVSIVTSCIVLLGPDETSPTSPSPAVAMDLLQNSIIFKAIGTSAKPMST</sequence>
<accession>E9FSB1</accession>
<dbReference type="InParanoid" id="E9FSB1"/>
<keyword evidence="1" id="KW-0812">Transmembrane</keyword>
<feature type="transmembrane region" description="Helical" evidence="1">
    <location>
        <begin position="18"/>
        <end position="39"/>
    </location>
</feature>
<keyword evidence="1" id="KW-1133">Transmembrane helix</keyword>
<dbReference type="AlphaFoldDB" id="E9FSB1"/>
<dbReference type="Proteomes" id="UP000000305">
    <property type="component" value="Unassembled WGS sequence"/>
</dbReference>
<organism evidence="2 3">
    <name type="scientific">Daphnia pulex</name>
    <name type="common">Water flea</name>
    <dbReference type="NCBI Taxonomy" id="6669"/>
    <lineage>
        <taxon>Eukaryota</taxon>
        <taxon>Metazoa</taxon>
        <taxon>Ecdysozoa</taxon>
        <taxon>Arthropoda</taxon>
        <taxon>Crustacea</taxon>
        <taxon>Branchiopoda</taxon>
        <taxon>Diplostraca</taxon>
        <taxon>Cladocera</taxon>
        <taxon>Anomopoda</taxon>
        <taxon>Daphniidae</taxon>
        <taxon>Daphnia</taxon>
    </lineage>
</organism>
<name>E9FSB1_DAPPU</name>
<dbReference type="OrthoDB" id="10448141at2759"/>
<keyword evidence="3" id="KW-1185">Reference proteome</keyword>
<protein>
    <submittedName>
        <fullName evidence="2">Uncharacterized protein</fullName>
    </submittedName>
</protein>
<proteinExistence type="predicted"/>